<dbReference type="OrthoDB" id="9783154at2"/>
<dbReference type="Gene3D" id="3.30.1120.10">
    <property type="match status" value="1"/>
</dbReference>
<dbReference type="EMBL" id="CP002546">
    <property type="protein sequence ID" value="ADY60835.1"/>
    <property type="molecule type" value="Genomic_DNA"/>
</dbReference>
<name>F0SK78_RUBBR</name>
<evidence type="ECO:0000256" key="3">
    <source>
        <dbReference type="ARBA" id="ARBA00022801"/>
    </source>
</evidence>
<keyword evidence="8" id="KW-1185">Reference proteome</keyword>
<evidence type="ECO:0000259" key="6">
    <source>
        <dbReference type="Pfam" id="PF00884"/>
    </source>
</evidence>
<dbReference type="CDD" id="cd16026">
    <property type="entry name" value="GALNS_like"/>
    <property type="match status" value="1"/>
</dbReference>
<dbReference type="HOGENOM" id="CLU_006332_10_4_0"/>
<dbReference type="Pfam" id="PF00884">
    <property type="entry name" value="Sulfatase"/>
    <property type="match status" value="1"/>
</dbReference>
<gene>
    <name evidence="7" type="ordered locus">Plabr_3238</name>
</gene>
<protein>
    <submittedName>
        <fullName evidence="7">Cerebroside-sulfatase</fullName>
        <ecNumber evidence="7">3.1.6.8</ecNumber>
    </submittedName>
</protein>
<evidence type="ECO:0000256" key="4">
    <source>
        <dbReference type="ARBA" id="ARBA00022837"/>
    </source>
</evidence>
<dbReference type="Proteomes" id="UP000006860">
    <property type="component" value="Chromosome"/>
</dbReference>
<evidence type="ECO:0000313" key="7">
    <source>
        <dbReference type="EMBL" id="ADY60835.1"/>
    </source>
</evidence>
<feature type="region of interest" description="Disordered" evidence="5">
    <location>
        <begin position="461"/>
        <end position="485"/>
    </location>
</feature>
<dbReference type="SUPFAM" id="SSF53649">
    <property type="entry name" value="Alkaline phosphatase-like"/>
    <property type="match status" value="1"/>
</dbReference>
<dbReference type="KEGG" id="pbs:Plabr_3238"/>
<keyword evidence="2" id="KW-0479">Metal-binding</keyword>
<dbReference type="InterPro" id="IPR024607">
    <property type="entry name" value="Sulfatase_CS"/>
</dbReference>
<feature type="domain" description="Sulfatase N-terminal" evidence="6">
    <location>
        <begin position="38"/>
        <end position="352"/>
    </location>
</feature>
<evidence type="ECO:0000313" key="8">
    <source>
        <dbReference type="Proteomes" id="UP000006860"/>
    </source>
</evidence>
<proteinExistence type="inferred from homology"/>
<keyword evidence="4" id="KW-0106">Calcium</keyword>
<dbReference type="PROSITE" id="PS00523">
    <property type="entry name" value="SULFATASE_1"/>
    <property type="match status" value="1"/>
</dbReference>
<dbReference type="RefSeq" id="WP_013629556.1">
    <property type="nucleotide sequence ID" value="NC_015174.1"/>
</dbReference>
<dbReference type="EC" id="3.1.6.8" evidence="7"/>
<accession>F0SK78</accession>
<evidence type="ECO:0000256" key="1">
    <source>
        <dbReference type="ARBA" id="ARBA00008779"/>
    </source>
</evidence>
<dbReference type="PANTHER" id="PTHR42693">
    <property type="entry name" value="ARYLSULFATASE FAMILY MEMBER"/>
    <property type="match status" value="1"/>
</dbReference>
<dbReference type="PANTHER" id="PTHR42693:SF53">
    <property type="entry name" value="ENDO-4-O-SULFATASE"/>
    <property type="match status" value="1"/>
</dbReference>
<dbReference type="GO" id="GO:0046872">
    <property type="term" value="F:metal ion binding"/>
    <property type="evidence" value="ECO:0007669"/>
    <property type="project" value="UniProtKB-KW"/>
</dbReference>
<dbReference type="GO" id="GO:0004098">
    <property type="term" value="F:cerebroside-sulfatase activity"/>
    <property type="evidence" value="ECO:0007669"/>
    <property type="project" value="UniProtKB-EC"/>
</dbReference>
<dbReference type="InterPro" id="IPR050738">
    <property type="entry name" value="Sulfatase"/>
</dbReference>
<evidence type="ECO:0000256" key="2">
    <source>
        <dbReference type="ARBA" id="ARBA00022723"/>
    </source>
</evidence>
<evidence type="ECO:0000256" key="5">
    <source>
        <dbReference type="SAM" id="MobiDB-lite"/>
    </source>
</evidence>
<reference evidence="8" key="1">
    <citation type="submission" date="2011-02" db="EMBL/GenBank/DDBJ databases">
        <title>The complete genome of Planctomyces brasiliensis DSM 5305.</title>
        <authorList>
            <person name="Lucas S."/>
            <person name="Copeland A."/>
            <person name="Lapidus A."/>
            <person name="Bruce D."/>
            <person name="Goodwin L."/>
            <person name="Pitluck S."/>
            <person name="Kyrpides N."/>
            <person name="Mavromatis K."/>
            <person name="Pagani I."/>
            <person name="Ivanova N."/>
            <person name="Ovchinnikova G."/>
            <person name="Lu M."/>
            <person name="Detter J.C."/>
            <person name="Han C."/>
            <person name="Land M."/>
            <person name="Hauser L."/>
            <person name="Markowitz V."/>
            <person name="Cheng J.-F."/>
            <person name="Hugenholtz P."/>
            <person name="Woyke T."/>
            <person name="Wu D."/>
            <person name="Tindall B."/>
            <person name="Pomrenke H.G."/>
            <person name="Brambilla E."/>
            <person name="Klenk H.-P."/>
            <person name="Eisen J.A."/>
        </authorList>
    </citation>
    <scope>NUCLEOTIDE SEQUENCE [LARGE SCALE GENOMIC DNA]</scope>
    <source>
        <strain evidence="8">ATCC 49424 / DSM 5305 / JCM 21570 / NBRC 103401 / IFAM 1448</strain>
    </source>
</reference>
<comment type="similarity">
    <text evidence="1">Belongs to the sulfatase family.</text>
</comment>
<organism evidence="7 8">
    <name type="scientific">Rubinisphaera brasiliensis (strain ATCC 49424 / DSM 5305 / JCM 21570 / IAM 15109 / NBRC 103401 / IFAM 1448)</name>
    <name type="common">Planctomyces brasiliensis</name>
    <dbReference type="NCBI Taxonomy" id="756272"/>
    <lineage>
        <taxon>Bacteria</taxon>
        <taxon>Pseudomonadati</taxon>
        <taxon>Planctomycetota</taxon>
        <taxon>Planctomycetia</taxon>
        <taxon>Planctomycetales</taxon>
        <taxon>Planctomycetaceae</taxon>
        <taxon>Rubinisphaera</taxon>
    </lineage>
</organism>
<sequence>MNILLRFCLCSALLSLVQQPRPTVSAEKTASSKDSAPPNIVLIVCDNLGYGDIEPFGSQLHRTPSLNRMAKEGRKFTHFCVTAGVCTPSRASFMTGCYSQRVGMHDNPRDGLVLRPVSPYGLHPEETTIAETLKQAEYKTAIIGKWHLGDQPSFLPTAQGFDYFFGIPYSDDMTARDNWPPLPLMHDESVIEAPADRDTLTKRYTERATEFIRQHSEEPFFLYLPHAMPGSTPHPYSSADFQGKSGNGPWGDSIEELDWSVGEILDTIKAEGIAEQTLVIWTSDNGAPLAKDIESPTRGSNKPLPGRGYTTAEGAFRVPALMWWPGHIPAGTECDELVTCMDILPTAAALAGTGLPARPIDGHDVLPLMLGDDGAQSPYDAFYYYHQDQLQAVRKGPWKLFIPLTSFSRHPYFKKGKENSLILFNVQTDFACEQNVADQHPEIVKQLLRLAEVARVDLGDTDRKGAGQRTAGHVENPTPRVKTAP</sequence>
<dbReference type="AlphaFoldDB" id="F0SK78"/>
<keyword evidence="3 7" id="KW-0378">Hydrolase</keyword>
<dbReference type="GO" id="GO:0004065">
    <property type="term" value="F:arylsulfatase activity"/>
    <property type="evidence" value="ECO:0007669"/>
    <property type="project" value="TreeGrafter"/>
</dbReference>
<dbReference type="eggNOG" id="COG3119">
    <property type="taxonomic scope" value="Bacteria"/>
</dbReference>
<dbReference type="Gene3D" id="3.40.720.10">
    <property type="entry name" value="Alkaline Phosphatase, subunit A"/>
    <property type="match status" value="1"/>
</dbReference>
<dbReference type="InterPro" id="IPR017850">
    <property type="entry name" value="Alkaline_phosphatase_core_sf"/>
</dbReference>
<dbReference type="InterPro" id="IPR000917">
    <property type="entry name" value="Sulfatase_N"/>
</dbReference>